<dbReference type="Pfam" id="PF00749">
    <property type="entry name" value="tRNA-synt_1c"/>
    <property type="match status" value="1"/>
</dbReference>
<dbReference type="Proteomes" id="UP001287286">
    <property type="component" value="Unassembled WGS sequence"/>
</dbReference>
<keyword evidence="7" id="KW-0648">Protein biosynthesis</keyword>
<dbReference type="InterPro" id="IPR033910">
    <property type="entry name" value="GluRS_core"/>
</dbReference>
<gene>
    <name evidence="10" type="ORF">Purlil1_10534</name>
</gene>
<evidence type="ECO:0000256" key="6">
    <source>
        <dbReference type="ARBA" id="ARBA00030865"/>
    </source>
</evidence>
<keyword evidence="2 7" id="KW-0436">Ligase</keyword>
<evidence type="ECO:0000313" key="10">
    <source>
        <dbReference type="EMBL" id="KAK4084037.1"/>
    </source>
</evidence>
<feature type="region of interest" description="Disordered" evidence="8">
    <location>
        <begin position="407"/>
        <end position="436"/>
    </location>
</feature>
<dbReference type="PANTHER" id="PTHR43311:SF2">
    <property type="entry name" value="GLUTAMATE--TRNA LIGASE, MITOCHONDRIAL-RELATED"/>
    <property type="match status" value="1"/>
</dbReference>
<dbReference type="InterPro" id="IPR004527">
    <property type="entry name" value="Glu-tRNA-ligase_bac/mito"/>
</dbReference>
<feature type="region of interest" description="Disordered" evidence="8">
    <location>
        <begin position="244"/>
        <end position="283"/>
    </location>
</feature>
<comment type="caution">
    <text evidence="10">The sequence shown here is derived from an EMBL/GenBank/DDBJ whole genome shotgun (WGS) entry which is preliminary data.</text>
</comment>
<keyword evidence="5 7" id="KW-0030">Aminoacyl-tRNA synthetase</keyword>
<dbReference type="InterPro" id="IPR014729">
    <property type="entry name" value="Rossmann-like_a/b/a_fold"/>
</dbReference>
<feature type="domain" description="Glutamyl/glutaminyl-tRNA synthetase class Ib catalytic" evidence="9">
    <location>
        <begin position="290"/>
        <end position="573"/>
    </location>
</feature>
<name>A0ABR0BN63_PURLI</name>
<dbReference type="CDD" id="cd00808">
    <property type="entry name" value="GluRS_core"/>
    <property type="match status" value="1"/>
</dbReference>
<accession>A0ABR0BN63</accession>
<evidence type="ECO:0000259" key="9">
    <source>
        <dbReference type="Pfam" id="PF00749"/>
    </source>
</evidence>
<evidence type="ECO:0000256" key="2">
    <source>
        <dbReference type="ARBA" id="ARBA00022598"/>
    </source>
</evidence>
<dbReference type="PANTHER" id="PTHR43311">
    <property type="entry name" value="GLUTAMATE--TRNA LIGASE"/>
    <property type="match status" value="1"/>
</dbReference>
<feature type="compositionally biased region" description="Basic residues" evidence="8">
    <location>
        <begin position="261"/>
        <end position="272"/>
    </location>
</feature>
<proteinExistence type="inferred from homology"/>
<evidence type="ECO:0000256" key="3">
    <source>
        <dbReference type="ARBA" id="ARBA00022741"/>
    </source>
</evidence>
<keyword evidence="3 7" id="KW-0547">Nucleotide-binding</keyword>
<keyword evidence="4 7" id="KW-0067">ATP-binding</keyword>
<dbReference type="EMBL" id="JAWRVI010000054">
    <property type="protein sequence ID" value="KAK4084037.1"/>
    <property type="molecule type" value="Genomic_DNA"/>
</dbReference>
<protein>
    <recommendedName>
        <fullName evidence="1">glutamate--tRNA ligase</fullName>
        <ecNumber evidence="1">6.1.1.17</ecNumber>
    </recommendedName>
    <alternativeName>
        <fullName evidence="6">Glutamyl-tRNA synthetase</fullName>
    </alternativeName>
</protein>
<evidence type="ECO:0000256" key="5">
    <source>
        <dbReference type="ARBA" id="ARBA00023146"/>
    </source>
</evidence>
<dbReference type="SUPFAM" id="SSF52374">
    <property type="entry name" value="Nucleotidylyl transferase"/>
    <property type="match status" value="1"/>
</dbReference>
<dbReference type="EC" id="6.1.1.17" evidence="1"/>
<reference evidence="10 11" key="1">
    <citation type="journal article" date="2024" name="Microbiol. Resour. Announc.">
        <title>Genome annotations for the ascomycete fungi Trichoderma harzianum, Trichoderma aggressivum, and Purpureocillium lilacinum.</title>
        <authorList>
            <person name="Beijen E.P.W."/>
            <person name="Ohm R.A."/>
        </authorList>
    </citation>
    <scope>NUCLEOTIDE SEQUENCE [LARGE SCALE GENOMIC DNA]</scope>
    <source>
        <strain evidence="10 11">CBS 150709</strain>
    </source>
</reference>
<organism evidence="10 11">
    <name type="scientific">Purpureocillium lilacinum</name>
    <name type="common">Paecilomyces lilacinus</name>
    <dbReference type="NCBI Taxonomy" id="33203"/>
    <lineage>
        <taxon>Eukaryota</taxon>
        <taxon>Fungi</taxon>
        <taxon>Dikarya</taxon>
        <taxon>Ascomycota</taxon>
        <taxon>Pezizomycotina</taxon>
        <taxon>Sordariomycetes</taxon>
        <taxon>Hypocreomycetidae</taxon>
        <taxon>Hypocreales</taxon>
        <taxon>Ophiocordycipitaceae</taxon>
        <taxon>Purpureocillium</taxon>
    </lineage>
</organism>
<evidence type="ECO:0000313" key="11">
    <source>
        <dbReference type="Proteomes" id="UP001287286"/>
    </source>
</evidence>
<evidence type="ECO:0000256" key="8">
    <source>
        <dbReference type="SAM" id="MobiDB-lite"/>
    </source>
</evidence>
<comment type="similarity">
    <text evidence="7">Belongs to the class-I aminoacyl-tRNA synthetase family.</text>
</comment>
<dbReference type="PRINTS" id="PR00987">
    <property type="entry name" value="TRNASYNTHGLU"/>
</dbReference>
<keyword evidence="11" id="KW-1185">Reference proteome</keyword>
<dbReference type="InterPro" id="IPR049940">
    <property type="entry name" value="GluQ/Sye"/>
</dbReference>
<dbReference type="HAMAP" id="MF_00022">
    <property type="entry name" value="Glu_tRNA_synth_type1"/>
    <property type="match status" value="1"/>
</dbReference>
<evidence type="ECO:0000256" key="4">
    <source>
        <dbReference type="ARBA" id="ARBA00022840"/>
    </source>
</evidence>
<evidence type="ECO:0000256" key="7">
    <source>
        <dbReference type="RuleBase" id="RU363037"/>
    </source>
</evidence>
<dbReference type="InterPro" id="IPR020058">
    <property type="entry name" value="Glu/Gln-tRNA-synth_Ib_cat-dom"/>
</dbReference>
<dbReference type="NCBIfam" id="TIGR00464">
    <property type="entry name" value="gltX_bact"/>
    <property type="match status" value="1"/>
</dbReference>
<dbReference type="InterPro" id="IPR000924">
    <property type="entry name" value="Glu/Gln-tRNA-synth"/>
</dbReference>
<evidence type="ECO:0000256" key="1">
    <source>
        <dbReference type="ARBA" id="ARBA00012835"/>
    </source>
</evidence>
<sequence length="814" mass="89582">MYRKRALGPKTIVRKIDDAFCLPQGLPGEPVTEVVAKSLQRKKVGSMAFDGGGLSLNLAKLQYSRGTGLAALRPGQSRGGERPWLLVSCVIITYTVRCQTTDDDDLWILPAFTDVPPLTTPATAASSHLLQARSQSLLSRDNSPATPRHKVPASTGVLLHSVSSDSRVIHQRANDSARDISQERAATCGANAPGTRLKIRFTQRTSPELTLSHGLGRQPPRAAYPGLRTHVTSVAGVDSKVKTQDGASATTPGIGPGLKGLRNKNKALKKSSSHGPSARTILGQSSDLPIRARFAPSPTGYLHLGSLRTALFNNLASSASKGGAFILRIEDTDQSRLVADAEERLIKDLEWAGLSWDEGPDRGGPYGPYRQSERLDIYKDHVQQLVDHGHAYRCFCTSEQLEAQKRELHDQGKPTVYPGTCRSVDSSESDRRAADGEPHVVRFKSDTFGRPKFRDAIYGTFQKKDQEEDFILLKTDGFPTYHLANVVDDHLMKITHVIRGEEWLISTPKHLALYEAFGWQPPTFAHLALLVNPDGSKLSKRNDSVNISKYQNEGVFPMALLAWLANLGSSFKSGAKTPRTVADVADALTFKFTRGGIKLNLEKLEYFHNKYRDALLADPIPELAEQEARLIDHHLVQPMLRQLEAITTGSGKDASELPQGWEAPLQLVPALTSDESTKTAYLQKVLASRQGGYQSPSSLIQQHPYLFWRVPLQRYEASLSTAPSPDQRILDALDRAIDDETVWHGDGVQVMKCILDTLQGEGIDQVVVHNALRLVGAGGQDVVSQSSSRMFMLLGRAEWRHRLDALRSLIVERQ</sequence>
<dbReference type="Gene3D" id="3.40.50.620">
    <property type="entry name" value="HUPs"/>
    <property type="match status" value="1"/>
</dbReference>